<protein>
    <recommendedName>
        <fullName evidence="3">Jacalin-type lectin domain-containing protein</fullName>
    </recommendedName>
</protein>
<dbReference type="InterPro" id="IPR036404">
    <property type="entry name" value="Jacalin-like_lectin_dom_sf"/>
</dbReference>
<sequence>MENYSCKLADSIKIGPWGGPGGDQHWSFKAKVLLDWPREFLISISGTCHTQEGNWVNEAMNIDVPREAGPWGGKTGKPFDDGVFSSIEQVNIYVQNEVVRGIEFLYKTKDGNSVKSKRHGTGTGGGDDDDQKIYRIKLDCSKEYIVGVTGYYGSFVGNDGNEAL</sequence>
<comment type="caution">
    <text evidence="4">The sequence shown here is derived from an EMBL/GenBank/DDBJ whole genome shotgun (WGS) entry which is preliminary data.</text>
</comment>
<dbReference type="OrthoDB" id="4325201at2759"/>
<evidence type="ECO:0000313" key="5">
    <source>
        <dbReference type="Proteomes" id="UP000323000"/>
    </source>
</evidence>
<accession>A0A5C7H6J8</accession>
<gene>
    <name evidence="4" type="ORF">EZV62_021394</name>
</gene>
<organism evidence="4 5">
    <name type="scientific">Acer yangbiense</name>
    <dbReference type="NCBI Taxonomy" id="1000413"/>
    <lineage>
        <taxon>Eukaryota</taxon>
        <taxon>Viridiplantae</taxon>
        <taxon>Streptophyta</taxon>
        <taxon>Embryophyta</taxon>
        <taxon>Tracheophyta</taxon>
        <taxon>Spermatophyta</taxon>
        <taxon>Magnoliopsida</taxon>
        <taxon>eudicotyledons</taxon>
        <taxon>Gunneridae</taxon>
        <taxon>Pentapetalae</taxon>
        <taxon>rosids</taxon>
        <taxon>malvids</taxon>
        <taxon>Sapindales</taxon>
        <taxon>Sapindaceae</taxon>
        <taxon>Hippocastanoideae</taxon>
        <taxon>Acereae</taxon>
        <taxon>Acer</taxon>
    </lineage>
</organism>
<feature type="domain" description="Jacalin-type lectin" evidence="3">
    <location>
        <begin position="65"/>
        <end position="164"/>
    </location>
</feature>
<dbReference type="Pfam" id="PF01419">
    <property type="entry name" value="Jacalin"/>
    <property type="match status" value="1"/>
</dbReference>
<dbReference type="Gene3D" id="2.100.10.30">
    <property type="entry name" value="Jacalin-like lectin domain"/>
    <property type="match status" value="1"/>
</dbReference>
<proteinExistence type="inferred from homology"/>
<evidence type="ECO:0000313" key="4">
    <source>
        <dbReference type="EMBL" id="TXG52225.1"/>
    </source>
</evidence>
<reference evidence="5" key="1">
    <citation type="journal article" date="2019" name="Gigascience">
        <title>De novo genome assembly of the endangered Acer yangbiense, a plant species with extremely small populations endemic to Yunnan Province, China.</title>
        <authorList>
            <person name="Yang J."/>
            <person name="Wariss H.M."/>
            <person name="Tao L."/>
            <person name="Zhang R."/>
            <person name="Yun Q."/>
            <person name="Hollingsworth P."/>
            <person name="Dao Z."/>
            <person name="Luo G."/>
            <person name="Guo H."/>
            <person name="Ma Y."/>
            <person name="Sun W."/>
        </authorList>
    </citation>
    <scope>NUCLEOTIDE SEQUENCE [LARGE SCALE GENOMIC DNA]</scope>
    <source>
        <strain evidence="5">cv. Malutang</strain>
    </source>
</reference>
<name>A0A5C7H6J8_9ROSI</name>
<dbReference type="SUPFAM" id="SSF51101">
    <property type="entry name" value="Mannose-binding lectins"/>
    <property type="match status" value="1"/>
</dbReference>
<dbReference type="EMBL" id="VAHF01000010">
    <property type="protein sequence ID" value="TXG52225.1"/>
    <property type="molecule type" value="Genomic_DNA"/>
</dbReference>
<evidence type="ECO:0000256" key="2">
    <source>
        <dbReference type="ARBA" id="ARBA00022734"/>
    </source>
</evidence>
<dbReference type="PANTHER" id="PTHR47293:SF15">
    <property type="entry name" value="JACALIN-RELATED LECTIN 19"/>
    <property type="match status" value="1"/>
</dbReference>
<evidence type="ECO:0000256" key="1">
    <source>
        <dbReference type="ARBA" id="ARBA00006568"/>
    </source>
</evidence>
<dbReference type="AlphaFoldDB" id="A0A5C7H6J8"/>
<dbReference type="InterPro" id="IPR001229">
    <property type="entry name" value="Jacalin-like_lectin_dom"/>
</dbReference>
<comment type="similarity">
    <text evidence="1">Belongs to the jacalin lectin family.</text>
</comment>
<keyword evidence="2" id="KW-0430">Lectin</keyword>
<dbReference type="GO" id="GO:0030246">
    <property type="term" value="F:carbohydrate binding"/>
    <property type="evidence" value="ECO:0007669"/>
    <property type="project" value="UniProtKB-KW"/>
</dbReference>
<keyword evidence="5" id="KW-1185">Reference proteome</keyword>
<evidence type="ECO:0000259" key="3">
    <source>
        <dbReference type="PROSITE" id="PS51752"/>
    </source>
</evidence>
<dbReference type="Proteomes" id="UP000323000">
    <property type="component" value="Chromosome 10"/>
</dbReference>
<dbReference type="PROSITE" id="PS51752">
    <property type="entry name" value="JACALIN_LECTIN"/>
    <property type="match status" value="1"/>
</dbReference>
<dbReference type="PANTHER" id="PTHR47293">
    <property type="entry name" value="JACALIN-RELATED LECTIN 3"/>
    <property type="match status" value="1"/>
</dbReference>